<dbReference type="GeneID" id="90591841"/>
<dbReference type="EMBL" id="LT629754">
    <property type="protein sequence ID" value="SDS82554.1"/>
    <property type="molecule type" value="Genomic_DNA"/>
</dbReference>
<feature type="transmembrane region" description="Helical" evidence="1">
    <location>
        <begin position="224"/>
        <end position="244"/>
    </location>
</feature>
<feature type="transmembrane region" description="Helical" evidence="1">
    <location>
        <begin position="166"/>
        <end position="185"/>
    </location>
</feature>
<keyword evidence="3" id="KW-1185">Reference proteome</keyword>
<proteinExistence type="predicted"/>
<reference evidence="2 3" key="1">
    <citation type="submission" date="2016-10" db="EMBL/GenBank/DDBJ databases">
        <authorList>
            <person name="Varghese N."/>
            <person name="Submissions S."/>
        </authorList>
    </citation>
    <scope>NUCLEOTIDE SEQUENCE [LARGE SCALE GENOMIC DNA]</scope>
    <source>
        <strain evidence="2 3">MAR_2009_60</strain>
    </source>
</reference>
<evidence type="ECO:0008006" key="4">
    <source>
        <dbReference type="Google" id="ProtNLM"/>
    </source>
</evidence>
<sequence>MGTNKVVLTELSPEQLLMTSVSVFVIGGNYIANQFLSRFLTGTAYGMPFLLISLVLMLVLFGFSYQQIISKDSTIGGVNNAKAFNRFKNFIVLIACYELLHVTISYVHLFLVKHYLGVIEAKVYASMALIGHFVYFVFWVVAVILISNVTDNDRKFKITISKALKYSLYAVMVSSIITMVCVSFSETLLNIVDFSPLLFQYVLATLLFAISSVLTYYYLSLGKYLPVIISGVVGLSQIILLAFFHNSLVVIIQVYVIAMVALLVAQLLYVSHNLILKKVN</sequence>
<feature type="transmembrane region" description="Helical" evidence="1">
    <location>
        <begin position="197"/>
        <end position="217"/>
    </location>
</feature>
<keyword evidence="1" id="KW-0812">Transmembrane</keyword>
<name>A0ABY0UKM4_9FLAO</name>
<organism evidence="2 3">
    <name type="scientific">Maribacter dokdonensis</name>
    <dbReference type="NCBI Taxonomy" id="320912"/>
    <lineage>
        <taxon>Bacteria</taxon>
        <taxon>Pseudomonadati</taxon>
        <taxon>Bacteroidota</taxon>
        <taxon>Flavobacteriia</taxon>
        <taxon>Flavobacteriales</taxon>
        <taxon>Flavobacteriaceae</taxon>
        <taxon>Maribacter</taxon>
    </lineage>
</organism>
<feature type="transmembrane region" description="Helical" evidence="1">
    <location>
        <begin position="44"/>
        <end position="63"/>
    </location>
</feature>
<feature type="transmembrane region" description="Helical" evidence="1">
    <location>
        <begin position="90"/>
        <end position="111"/>
    </location>
</feature>
<feature type="transmembrane region" description="Helical" evidence="1">
    <location>
        <begin position="250"/>
        <end position="270"/>
    </location>
</feature>
<keyword evidence="1" id="KW-0472">Membrane</keyword>
<keyword evidence="1" id="KW-1133">Transmembrane helix</keyword>
<dbReference type="Proteomes" id="UP000199574">
    <property type="component" value="Chromosome I"/>
</dbReference>
<feature type="transmembrane region" description="Helical" evidence="1">
    <location>
        <begin position="123"/>
        <end position="146"/>
    </location>
</feature>
<protein>
    <recommendedName>
        <fullName evidence="4">Polysaccharide biosynthesis protein</fullName>
    </recommendedName>
</protein>
<dbReference type="RefSeq" id="WP_091605671.1">
    <property type="nucleotide sequence ID" value="NZ_LT629754.1"/>
</dbReference>
<evidence type="ECO:0000313" key="2">
    <source>
        <dbReference type="EMBL" id="SDS82554.1"/>
    </source>
</evidence>
<evidence type="ECO:0000256" key="1">
    <source>
        <dbReference type="SAM" id="Phobius"/>
    </source>
</evidence>
<evidence type="ECO:0000313" key="3">
    <source>
        <dbReference type="Proteomes" id="UP000199574"/>
    </source>
</evidence>
<gene>
    <name evidence="2" type="ORF">SAMN05192545_2145</name>
</gene>
<accession>A0ABY0UKM4</accession>